<dbReference type="PROSITE" id="PS51494">
    <property type="entry name" value="SPOIVB"/>
    <property type="match status" value="1"/>
</dbReference>
<dbReference type="InterPro" id="IPR006311">
    <property type="entry name" value="TAT_signal"/>
</dbReference>
<dbReference type="Proteomes" id="UP000199400">
    <property type="component" value="Unassembled WGS sequence"/>
</dbReference>
<keyword evidence="4" id="KW-1185">Reference proteome</keyword>
<organism evidence="3 4">
    <name type="scientific">Nannocystis exedens</name>
    <dbReference type="NCBI Taxonomy" id="54"/>
    <lineage>
        <taxon>Bacteria</taxon>
        <taxon>Pseudomonadati</taxon>
        <taxon>Myxococcota</taxon>
        <taxon>Polyangia</taxon>
        <taxon>Nannocystales</taxon>
        <taxon>Nannocystaceae</taxon>
        <taxon>Nannocystis</taxon>
    </lineage>
</organism>
<name>A0A1I2AHV2_9BACT</name>
<accession>A0A1I2AHV2</accession>
<evidence type="ECO:0000259" key="2">
    <source>
        <dbReference type="PROSITE" id="PS51494"/>
    </source>
</evidence>
<feature type="domain" description="Peptidase S55" evidence="2">
    <location>
        <begin position="1"/>
        <end position="151"/>
    </location>
</feature>
<dbReference type="EMBL" id="FOMX01000013">
    <property type="protein sequence ID" value="SFE43571.1"/>
    <property type="molecule type" value="Genomic_DNA"/>
</dbReference>
<feature type="signal peptide" evidence="1">
    <location>
        <begin position="1"/>
        <end position="33"/>
    </location>
</feature>
<dbReference type="Pfam" id="PF05580">
    <property type="entry name" value="Peptidase_S55"/>
    <property type="match status" value="1"/>
</dbReference>
<dbReference type="STRING" id="54.SAMN02745121_04278"/>
<keyword evidence="1" id="KW-0732">Signal</keyword>
<dbReference type="OrthoDB" id="9765242at2"/>
<protein>
    <submittedName>
        <fullName evidence="3">SpoIVB peptidase S55</fullName>
    </submittedName>
</protein>
<evidence type="ECO:0000256" key="1">
    <source>
        <dbReference type="SAM" id="SignalP"/>
    </source>
</evidence>
<sequence>MPSPEPRNVRRFARRGAAGFALLGALALRPAAAARPDIMPVEDVRPGMKGHAVTVFSGTGTDRFEIEVIDVIRDYLPRQDAILFRSSDPRMVHSGIVGGMSGSPIFIDGKLVGALAYGYRFNKDPIGGITPISNMFAVGDLPFRPDVLPHNKVRGIARAGAAGWADAMLGLDTTPLPQRRRPDDLTPQGGLAPIGAPMSVSGLGAEATRFLADTLGLVPARGGSGGTAVGDAKSAPAKTWQGGDSVSVVLIRGDNAVAPNGTVTWVGGKQGEKLLAFGHEMLGAGPSNLPIADARVHVIIPSVERSVKLSSALHVRGSMIQDRQAAISLRTDVSAPMIPVTTELRAPEPDMPPRVYHSEVALGVDLTPALAASLLVDALGEGAADGTEVVAEIVHQIDVTTSKGPRTVTVKHEEFFPAGVDARALGRGRGALIMAALLNNDFEVAKLRGVRQTATLRYDSPVEILESVRLADADVHAGDLVTLELRLRDYRGAVRTETLALRVPDDAAEQDIQIEVTGGDNARPPRPMPDSLDDLIDTLQDTYPARSLVATIYREAEGLSTRHGLLPELPASVLESLAHTGSTTSAVRFKQMARRVIPRPALIEGEHTLKLSVKPKRKFAAPDPD</sequence>
<dbReference type="PROSITE" id="PS51318">
    <property type="entry name" value="TAT"/>
    <property type="match status" value="1"/>
</dbReference>
<feature type="chain" id="PRO_5011464071" evidence="1">
    <location>
        <begin position="34"/>
        <end position="625"/>
    </location>
</feature>
<evidence type="ECO:0000313" key="3">
    <source>
        <dbReference type="EMBL" id="SFE43571.1"/>
    </source>
</evidence>
<reference evidence="4" key="1">
    <citation type="submission" date="2016-10" db="EMBL/GenBank/DDBJ databases">
        <authorList>
            <person name="Varghese N."/>
            <person name="Submissions S."/>
        </authorList>
    </citation>
    <scope>NUCLEOTIDE SEQUENCE [LARGE SCALE GENOMIC DNA]</scope>
    <source>
        <strain evidence="4">ATCC 25963</strain>
    </source>
</reference>
<dbReference type="InterPro" id="IPR008763">
    <property type="entry name" value="Peptidase_S55"/>
</dbReference>
<gene>
    <name evidence="3" type="ORF">SAMN02745121_04278</name>
</gene>
<proteinExistence type="predicted"/>
<dbReference type="AlphaFoldDB" id="A0A1I2AHV2"/>
<evidence type="ECO:0000313" key="4">
    <source>
        <dbReference type="Proteomes" id="UP000199400"/>
    </source>
</evidence>